<dbReference type="InterPro" id="IPR011245">
    <property type="entry name" value="Butyrate_kin"/>
</dbReference>
<dbReference type="InterPro" id="IPR043129">
    <property type="entry name" value="ATPase_NBD"/>
</dbReference>
<dbReference type="GO" id="GO:0005737">
    <property type="term" value="C:cytoplasm"/>
    <property type="evidence" value="ECO:0007669"/>
    <property type="project" value="UniProtKB-SubCell"/>
</dbReference>
<evidence type="ECO:0000256" key="4">
    <source>
        <dbReference type="ARBA" id="ARBA00022679"/>
    </source>
</evidence>
<protein>
    <recommendedName>
        <fullName evidence="9">Probable butyrate kinase</fullName>
        <shortName evidence="9">BK</shortName>
        <ecNumber evidence="9">2.7.2.7</ecNumber>
    </recommendedName>
    <alternativeName>
        <fullName evidence="9">Branched-chain carboxylic acid kinase</fullName>
    </alternativeName>
</protein>
<dbReference type="PANTHER" id="PTHR21060:SF3">
    <property type="entry name" value="BUTYRATE KINASE 2-RELATED"/>
    <property type="match status" value="1"/>
</dbReference>
<evidence type="ECO:0000256" key="1">
    <source>
        <dbReference type="ARBA" id="ARBA00004496"/>
    </source>
</evidence>
<evidence type="ECO:0000256" key="5">
    <source>
        <dbReference type="ARBA" id="ARBA00022741"/>
    </source>
</evidence>
<dbReference type="GO" id="GO:0047761">
    <property type="term" value="F:butyrate kinase activity"/>
    <property type="evidence" value="ECO:0007669"/>
    <property type="project" value="UniProtKB-UniRule"/>
</dbReference>
<dbReference type="Gene3D" id="3.30.420.40">
    <property type="match status" value="2"/>
</dbReference>
<accession>A0A1M7XYI6</accession>
<keyword evidence="5 9" id="KW-0547">Nucleotide-binding</keyword>
<gene>
    <name evidence="9" type="primary">buk</name>
    <name evidence="11" type="ORF">SAMN02745220_00643</name>
</gene>
<keyword evidence="4 9" id="KW-0808">Transferase</keyword>
<dbReference type="CDD" id="cd24011">
    <property type="entry name" value="ASKHA_NBD_BK"/>
    <property type="match status" value="1"/>
</dbReference>
<dbReference type="PROSITE" id="PS01075">
    <property type="entry name" value="ACETATE_KINASE_1"/>
    <property type="match status" value="1"/>
</dbReference>
<name>A0A1M7XYI6_9BACT</name>
<evidence type="ECO:0000256" key="2">
    <source>
        <dbReference type="ARBA" id="ARBA00008748"/>
    </source>
</evidence>
<dbReference type="Proteomes" id="UP000184603">
    <property type="component" value="Unassembled WGS sequence"/>
</dbReference>
<proteinExistence type="inferred from homology"/>
<keyword evidence="3 9" id="KW-0963">Cytoplasm</keyword>
<evidence type="ECO:0000256" key="3">
    <source>
        <dbReference type="ARBA" id="ARBA00022490"/>
    </source>
</evidence>
<dbReference type="EC" id="2.7.2.7" evidence="9"/>
<evidence type="ECO:0000256" key="9">
    <source>
        <dbReference type="HAMAP-Rule" id="MF_00542"/>
    </source>
</evidence>
<dbReference type="EMBL" id="FRFE01000002">
    <property type="protein sequence ID" value="SHO44097.1"/>
    <property type="molecule type" value="Genomic_DNA"/>
</dbReference>
<dbReference type="InterPro" id="IPR023865">
    <property type="entry name" value="Aliphatic_acid_kinase_CS"/>
</dbReference>
<dbReference type="InterPro" id="IPR000890">
    <property type="entry name" value="Aliphatic_acid_kin_short-chain"/>
</dbReference>
<evidence type="ECO:0000256" key="8">
    <source>
        <dbReference type="ARBA" id="ARBA00048596"/>
    </source>
</evidence>
<evidence type="ECO:0000313" key="12">
    <source>
        <dbReference type="Proteomes" id="UP000184603"/>
    </source>
</evidence>
<dbReference type="PRINTS" id="PR00471">
    <property type="entry name" value="ACETATEKNASE"/>
</dbReference>
<dbReference type="SUPFAM" id="SSF53067">
    <property type="entry name" value="Actin-like ATPase domain"/>
    <property type="match status" value="2"/>
</dbReference>
<dbReference type="PANTHER" id="PTHR21060">
    <property type="entry name" value="ACETATE KINASE"/>
    <property type="match status" value="1"/>
</dbReference>
<comment type="catalytic activity">
    <reaction evidence="8 9">
        <text>butanoate + ATP = butanoyl phosphate + ADP</text>
        <dbReference type="Rhea" id="RHEA:13585"/>
        <dbReference type="ChEBI" id="CHEBI:17968"/>
        <dbReference type="ChEBI" id="CHEBI:30616"/>
        <dbReference type="ChEBI" id="CHEBI:58079"/>
        <dbReference type="ChEBI" id="CHEBI:456216"/>
        <dbReference type="EC" id="2.7.2.7"/>
    </reaction>
</comment>
<keyword evidence="12" id="KW-1185">Reference proteome</keyword>
<dbReference type="OrthoDB" id="9771859at2"/>
<dbReference type="PIRSF" id="PIRSF036458">
    <property type="entry name" value="Butyrate_kin"/>
    <property type="match status" value="1"/>
</dbReference>
<organism evidence="11 12">
    <name type="scientific">Desulfopila aestuarii DSM 18488</name>
    <dbReference type="NCBI Taxonomy" id="1121416"/>
    <lineage>
        <taxon>Bacteria</taxon>
        <taxon>Pseudomonadati</taxon>
        <taxon>Thermodesulfobacteriota</taxon>
        <taxon>Desulfobulbia</taxon>
        <taxon>Desulfobulbales</taxon>
        <taxon>Desulfocapsaceae</taxon>
        <taxon>Desulfopila</taxon>
    </lineage>
</organism>
<reference evidence="11 12" key="1">
    <citation type="submission" date="2016-12" db="EMBL/GenBank/DDBJ databases">
        <authorList>
            <person name="Song W.-J."/>
            <person name="Kurnit D.M."/>
        </authorList>
    </citation>
    <scope>NUCLEOTIDE SEQUENCE [LARGE SCALE GENOMIC DNA]</scope>
    <source>
        <strain evidence="11 12">DSM 18488</strain>
    </source>
</reference>
<comment type="subcellular location">
    <subcellularLocation>
        <location evidence="1 9">Cytoplasm</location>
    </subcellularLocation>
</comment>
<evidence type="ECO:0000256" key="6">
    <source>
        <dbReference type="ARBA" id="ARBA00022777"/>
    </source>
</evidence>
<dbReference type="GO" id="GO:0006083">
    <property type="term" value="P:acetate metabolic process"/>
    <property type="evidence" value="ECO:0007669"/>
    <property type="project" value="TreeGrafter"/>
</dbReference>
<evidence type="ECO:0000313" key="11">
    <source>
        <dbReference type="EMBL" id="SHO44097.1"/>
    </source>
</evidence>
<dbReference type="NCBIfam" id="NF002834">
    <property type="entry name" value="PRK03011.1-5"/>
    <property type="match status" value="1"/>
</dbReference>
<dbReference type="GO" id="GO:0005524">
    <property type="term" value="F:ATP binding"/>
    <property type="evidence" value="ECO:0007669"/>
    <property type="project" value="UniProtKB-KW"/>
</dbReference>
<dbReference type="GO" id="GO:0008776">
    <property type="term" value="F:acetate kinase activity"/>
    <property type="evidence" value="ECO:0007669"/>
    <property type="project" value="TreeGrafter"/>
</dbReference>
<dbReference type="PROSITE" id="PS01076">
    <property type="entry name" value="ACETATE_KINASE_2"/>
    <property type="match status" value="1"/>
</dbReference>
<evidence type="ECO:0000256" key="7">
    <source>
        <dbReference type="ARBA" id="ARBA00022840"/>
    </source>
</evidence>
<dbReference type="Pfam" id="PF00871">
    <property type="entry name" value="Acetate_kinase"/>
    <property type="match status" value="1"/>
</dbReference>
<keyword evidence="6 9" id="KW-0418">Kinase</keyword>
<dbReference type="HAMAP" id="MF_00542">
    <property type="entry name" value="Butyrate_kinase"/>
    <property type="match status" value="1"/>
</dbReference>
<sequence>MAYRILAVNPGSTSTKIALFEDDHKVMARNIAHPPQELSAFQNVWEQQAYRQRTLISFLSENDLSLADCDIIVARGGTTRPISGGIYDITLEMLADMKSGRYGTHPTNVGCHIAFELGKRYRKPVICVDPPVTDEMCPVAKYTGIPEIRRQSSFHALNQKAIARKLAADLGKNYSDINVIICHLGGGISVGAHQGGRVVDVNNALNGDGPFSPERAGGIPAASLVELCFSGEYEKGAILKKLTGQGGLTAHLGTADCLEIIERIGSGDQRAAEVLDAMCYQIAKEVGAMAAALRGKVDGIGLTGSLAHAEYIVSKLKTHISFIAPVYLYQGENEMEAMAAGALRYLRKEEEPKHYTGQQDDNNAC</sequence>
<dbReference type="AlphaFoldDB" id="A0A1M7XYI6"/>
<comment type="similarity">
    <text evidence="2 9 10">Belongs to the acetokinase family.</text>
</comment>
<dbReference type="STRING" id="1121416.SAMN02745220_00643"/>
<dbReference type="RefSeq" id="WP_073612001.1">
    <property type="nucleotide sequence ID" value="NZ_FRFE01000002.1"/>
</dbReference>
<dbReference type="NCBIfam" id="TIGR02707">
    <property type="entry name" value="butyr_kinase"/>
    <property type="match status" value="1"/>
</dbReference>
<evidence type="ECO:0000256" key="10">
    <source>
        <dbReference type="RuleBase" id="RU003835"/>
    </source>
</evidence>
<keyword evidence="7 9" id="KW-0067">ATP-binding</keyword>